<protein>
    <submittedName>
        <fullName evidence="3">Membrane protein</fullName>
    </submittedName>
</protein>
<feature type="transmembrane region" description="Helical" evidence="1">
    <location>
        <begin position="109"/>
        <end position="131"/>
    </location>
</feature>
<keyword evidence="1" id="KW-0812">Transmembrane</keyword>
<dbReference type="AlphaFoldDB" id="A0A837D808"/>
<dbReference type="EMBL" id="JRZE01000004">
    <property type="protein sequence ID" value="KHF43933.1"/>
    <property type="molecule type" value="Genomic_DNA"/>
</dbReference>
<proteinExistence type="predicted"/>
<evidence type="ECO:0000256" key="1">
    <source>
        <dbReference type="SAM" id="Phobius"/>
    </source>
</evidence>
<evidence type="ECO:0000313" key="4">
    <source>
        <dbReference type="Proteomes" id="UP000030848"/>
    </source>
</evidence>
<accession>A0A837D808</accession>
<organism evidence="3 4">
    <name type="scientific">Saccharomonospora viridis</name>
    <dbReference type="NCBI Taxonomy" id="1852"/>
    <lineage>
        <taxon>Bacteria</taxon>
        <taxon>Bacillati</taxon>
        <taxon>Actinomycetota</taxon>
        <taxon>Actinomycetes</taxon>
        <taxon>Pseudonocardiales</taxon>
        <taxon>Pseudonocardiaceae</taxon>
        <taxon>Saccharomonospora</taxon>
    </lineage>
</organism>
<evidence type="ECO:0000259" key="2">
    <source>
        <dbReference type="Pfam" id="PF11181"/>
    </source>
</evidence>
<feature type="domain" description="General stress protein 17M-like" evidence="2">
    <location>
        <begin position="61"/>
        <end position="134"/>
    </location>
</feature>
<keyword evidence="1" id="KW-0472">Membrane</keyword>
<feature type="transmembrane region" description="Helical" evidence="1">
    <location>
        <begin position="137"/>
        <end position="162"/>
    </location>
</feature>
<dbReference type="Pfam" id="PF11181">
    <property type="entry name" value="YflT"/>
    <property type="match status" value="1"/>
</dbReference>
<evidence type="ECO:0000313" key="3">
    <source>
        <dbReference type="EMBL" id="KHF43933.1"/>
    </source>
</evidence>
<comment type="caution">
    <text evidence="3">The sequence shown here is derived from an EMBL/GenBank/DDBJ whole genome shotgun (WGS) entry which is preliminary data.</text>
</comment>
<name>A0A837D808_9PSEU</name>
<dbReference type="Proteomes" id="UP000030848">
    <property type="component" value="Unassembled WGS sequence"/>
</dbReference>
<keyword evidence="1" id="KW-1133">Transmembrane helix</keyword>
<reference evidence="3 4" key="1">
    <citation type="submission" date="2014-10" db="EMBL/GenBank/DDBJ databases">
        <title>Genome sequence of Micropolyspora internatus JCM3315.</title>
        <authorList>
            <person name="Shin S.-K."/>
            <person name="Yi H."/>
        </authorList>
    </citation>
    <scope>NUCLEOTIDE SEQUENCE [LARGE SCALE GENOMIC DNA]</scope>
    <source>
        <strain evidence="3 4">JCM 3315</strain>
    </source>
</reference>
<sequence>MSRSPGFRYVRGVRSWTHAPVEAGECNQSRTWVMIVTGPFSSGRQAAGLPRLPTPPSGWPIGSYATYEEAQRAVDYLADNEFQVQDVTIVGVDLMLVERVIGKLSWGRVLGTGALSGAWFGFFVGVLLIMVSRPEEMWSPVLLGLVAGVVFGAAFAAMSYAFTRGRRDFSSASQLVAGRYDVLCRPRNAEKGRDLLARLAMGSHN</sequence>
<gene>
    <name evidence="3" type="ORF">MINT15_22380</name>
</gene>
<dbReference type="InterPro" id="IPR025889">
    <property type="entry name" value="GSP17M-like_dom"/>
</dbReference>